<dbReference type="STRING" id="28189.CCYN74_440014"/>
<name>A0A0B7H7C9_9FLAO</name>
<accession>A0A0B7H7C9</accession>
<evidence type="ECO:0000313" key="3">
    <source>
        <dbReference type="Proteomes" id="UP000038055"/>
    </source>
</evidence>
<feature type="transmembrane region" description="Helical" evidence="1">
    <location>
        <begin position="115"/>
        <end position="133"/>
    </location>
</feature>
<feature type="transmembrane region" description="Helical" evidence="1">
    <location>
        <begin position="139"/>
        <end position="158"/>
    </location>
</feature>
<evidence type="ECO:0000313" key="2">
    <source>
        <dbReference type="EMBL" id="CEN33817.1"/>
    </source>
</evidence>
<feature type="transmembrane region" description="Helical" evidence="1">
    <location>
        <begin position="31"/>
        <end position="56"/>
    </location>
</feature>
<sequence>MQFKVLLKMKNKKYLQDLQDIKQMMQKSTQFLSLSGLSGVLAGVYALVGAYVVYLLLKNHYLYNQYVILESRTFKAILGVAFVVLLLSVTTAYILSSRKAKKKGETLINATSKRAFLNFAIPMLTGGVLILLLLRNQYYGLLAPMTLIFYGLSCVNVSKYTFRDVRYLGITEIILGLLAVEFSGYGLEFWTIGFGICHLLYGLIMYFKYEVKASK</sequence>
<evidence type="ECO:0000256" key="1">
    <source>
        <dbReference type="SAM" id="Phobius"/>
    </source>
</evidence>
<organism evidence="2 3">
    <name type="scientific">Capnocytophaga cynodegmi</name>
    <dbReference type="NCBI Taxonomy" id="28189"/>
    <lineage>
        <taxon>Bacteria</taxon>
        <taxon>Pseudomonadati</taxon>
        <taxon>Bacteroidota</taxon>
        <taxon>Flavobacteriia</taxon>
        <taxon>Flavobacteriales</taxon>
        <taxon>Flavobacteriaceae</taxon>
        <taxon>Capnocytophaga</taxon>
    </lineage>
</organism>
<reference evidence="3" key="1">
    <citation type="submission" date="2015-01" db="EMBL/GenBank/DDBJ databases">
        <authorList>
            <person name="MANFREDI Pablo"/>
        </authorList>
    </citation>
    <scope>NUCLEOTIDE SEQUENCE [LARGE SCALE GENOMIC DNA]</scope>
    <source>
        <strain evidence="3">Ccyn2B</strain>
    </source>
</reference>
<feature type="transmembrane region" description="Helical" evidence="1">
    <location>
        <begin position="165"/>
        <end position="183"/>
    </location>
</feature>
<dbReference type="eggNOG" id="COG3127">
    <property type="taxonomic scope" value="Bacteria"/>
</dbReference>
<gene>
    <name evidence="2" type="ORF">CCYN2B_180014</name>
</gene>
<dbReference type="EMBL" id="CDOD01000010">
    <property type="protein sequence ID" value="CEN33817.1"/>
    <property type="molecule type" value="Genomic_DNA"/>
</dbReference>
<keyword evidence="3" id="KW-1185">Reference proteome</keyword>
<keyword evidence="1" id="KW-0472">Membrane</keyword>
<feature type="transmembrane region" description="Helical" evidence="1">
    <location>
        <begin position="76"/>
        <end position="95"/>
    </location>
</feature>
<feature type="transmembrane region" description="Helical" evidence="1">
    <location>
        <begin position="189"/>
        <end position="207"/>
    </location>
</feature>
<protein>
    <submittedName>
        <fullName evidence="2">Uncharacterized protein</fullName>
    </submittedName>
</protein>
<dbReference type="Proteomes" id="UP000038055">
    <property type="component" value="Unassembled WGS sequence"/>
</dbReference>
<keyword evidence="1" id="KW-0812">Transmembrane</keyword>
<proteinExistence type="predicted"/>
<dbReference type="AlphaFoldDB" id="A0A0B7H7C9"/>
<keyword evidence="1" id="KW-1133">Transmembrane helix</keyword>